<accession>A0A219B3L0</accession>
<gene>
    <name evidence="1" type="ORF">B5C34_05360</name>
</gene>
<evidence type="ECO:0008006" key="3">
    <source>
        <dbReference type="Google" id="ProtNLM"/>
    </source>
</evidence>
<dbReference type="Proteomes" id="UP000198462">
    <property type="component" value="Unassembled WGS sequence"/>
</dbReference>
<dbReference type="AlphaFoldDB" id="A0A219B3L0"/>
<dbReference type="InterPro" id="IPR012036">
    <property type="entry name" value="Phage_Mu_Gp28"/>
</dbReference>
<evidence type="ECO:0000313" key="1">
    <source>
        <dbReference type="EMBL" id="OWV32940.1"/>
    </source>
</evidence>
<dbReference type="OrthoDB" id="9801658at2"/>
<name>A0A219B3L0_9SPHN</name>
<protein>
    <recommendedName>
        <fullName evidence="3">Mu-like prophage FluMu protein gp28</fullName>
    </recommendedName>
</protein>
<comment type="caution">
    <text evidence="1">The sequence shown here is derived from an EMBL/GenBank/DDBJ whole genome shotgun (WGS) entry which is preliminary data.</text>
</comment>
<organism evidence="1 2">
    <name type="scientific">Pacificimonas flava</name>
    <dbReference type="NCBI Taxonomy" id="1234595"/>
    <lineage>
        <taxon>Bacteria</taxon>
        <taxon>Pseudomonadati</taxon>
        <taxon>Pseudomonadota</taxon>
        <taxon>Alphaproteobacteria</taxon>
        <taxon>Sphingomonadales</taxon>
        <taxon>Sphingosinicellaceae</taxon>
        <taxon>Pacificimonas</taxon>
    </lineage>
</organism>
<dbReference type="Gene3D" id="3.40.50.300">
    <property type="entry name" value="P-loop containing nucleotide triphosphate hydrolases"/>
    <property type="match status" value="1"/>
</dbReference>
<dbReference type="PIRSF" id="PIRSF007056">
    <property type="entry name" value="UCP007056"/>
    <property type="match status" value="1"/>
</dbReference>
<keyword evidence="2" id="KW-1185">Reference proteome</keyword>
<dbReference type="InterPro" id="IPR027417">
    <property type="entry name" value="P-loop_NTPase"/>
</dbReference>
<proteinExistence type="predicted"/>
<dbReference type="EMBL" id="NFZT01000001">
    <property type="protein sequence ID" value="OWV32940.1"/>
    <property type="molecule type" value="Genomic_DNA"/>
</dbReference>
<dbReference type="RefSeq" id="WP_088711729.1">
    <property type="nucleotide sequence ID" value="NZ_NFZT01000001.1"/>
</dbReference>
<dbReference type="Gene3D" id="3.30.420.240">
    <property type="match status" value="1"/>
</dbReference>
<reference evidence="2" key="1">
    <citation type="submission" date="2017-05" db="EMBL/GenBank/DDBJ databases">
        <authorList>
            <person name="Lin X."/>
        </authorList>
    </citation>
    <scope>NUCLEOTIDE SEQUENCE [LARGE SCALE GENOMIC DNA]</scope>
    <source>
        <strain evidence="2">JLT2012</strain>
    </source>
</reference>
<evidence type="ECO:0000313" key="2">
    <source>
        <dbReference type="Proteomes" id="UP000198462"/>
    </source>
</evidence>
<dbReference type="Pfam" id="PF03237">
    <property type="entry name" value="Terminase_6N"/>
    <property type="match status" value="1"/>
</dbReference>
<sequence>MSSEPALQSAAPLPPVLLPYQGEAIALSHREPLLAIEKSRRTGITWAFAMEAVLVAGARRGEGGQDVFYIAYNLDMTREFIGYCAEFTKSFDIVAASGEFLYDDGSERGIQAFRIEFPSGFAIVALSSKPRSLRGKQGLVIIDEAAFHDELDELLKAALALLMWGGRVIVISTHDGADNPFNLLLEEIRDGKREGAVYRIDIAQALADGLYKRICLRTGQDWSQQAERAWLDALVARYGEGAQEELYCIPARGSGSYLDRAAVSAVMGEGGAVVRYRGPDDFLLWNERRQADHITGWFAEDIAPHLAGLQPSRPSFLGQDFARSSDLTAVAIGQLGQTLVLDVPLIIELRNTPFREQFWILSSIIRALPLFTAGKLDARGNGQQLAEDLGRDFGADRVVSVMTSQQTYLDGFPRLKERIEARTIALPRDADVLDDHRMVKRVRGVPMIPDRSVSKADGAKGKRHGDTAIATMLLCLAAEEDLAPIDLHRGAERTSAQLDDFTLTQTGFGTVRRASPAGGF</sequence>